<evidence type="ECO:0000313" key="4">
    <source>
        <dbReference type="EMBL" id="QHT06289.1"/>
    </source>
</evidence>
<proteinExistence type="predicted"/>
<protein>
    <recommendedName>
        <fullName evidence="3">C2H2-type domain-containing protein</fullName>
    </recommendedName>
</protein>
<sequence>MKHFETKKDEKGTKTDEIFHCKNCDYITSHIGHWKRHLETKKHKKLEMKQNETNETKKDTKRTKRTGKQKKCNHTCDICNESFGSRTTLWRHKKNCIEKTNSKESVSDMSELQQALEENKALREQMLKDAKEHNEYLRKQLEKKEENLKLALKDGVGQSANTINNNYGINNNNNFNINVFLNEKCSNAMTIQDFAKKLQLTMDDLINAKQNKAKGIANIVVKNLEPLAITDRPVHTINKNEWFVNDEKDGWEGNKPDKVISETRHGIRKKWPDVFQKQHPEWITNEKEQNMYVEIAGMATADLSDKEKKSISKTIGKTCKIKPEEL</sequence>
<dbReference type="InterPro" id="IPR013087">
    <property type="entry name" value="Znf_C2H2_type"/>
</dbReference>
<evidence type="ECO:0000256" key="2">
    <source>
        <dbReference type="SAM" id="MobiDB-lite"/>
    </source>
</evidence>
<name>A0A6C0CRI9_9ZZZZ</name>
<evidence type="ECO:0000259" key="3">
    <source>
        <dbReference type="PROSITE" id="PS50157"/>
    </source>
</evidence>
<dbReference type="PROSITE" id="PS50157">
    <property type="entry name" value="ZINC_FINGER_C2H2_2"/>
    <property type="match status" value="1"/>
</dbReference>
<dbReference type="SMART" id="SM00355">
    <property type="entry name" value="ZnF_C2H2"/>
    <property type="match status" value="2"/>
</dbReference>
<dbReference type="EMBL" id="MN739467">
    <property type="protein sequence ID" value="QHT06289.1"/>
    <property type="molecule type" value="Genomic_DNA"/>
</dbReference>
<organism evidence="4">
    <name type="scientific">viral metagenome</name>
    <dbReference type="NCBI Taxonomy" id="1070528"/>
    <lineage>
        <taxon>unclassified sequences</taxon>
        <taxon>metagenomes</taxon>
        <taxon>organismal metagenomes</taxon>
    </lineage>
</organism>
<feature type="region of interest" description="Disordered" evidence="2">
    <location>
        <begin position="45"/>
        <end position="67"/>
    </location>
</feature>
<dbReference type="AlphaFoldDB" id="A0A6C0CRI9"/>
<feature type="coiled-coil region" evidence="1">
    <location>
        <begin position="109"/>
        <end position="154"/>
    </location>
</feature>
<feature type="compositionally biased region" description="Basic and acidic residues" evidence="2">
    <location>
        <begin position="47"/>
        <end position="58"/>
    </location>
</feature>
<accession>A0A6C0CRI9</accession>
<evidence type="ECO:0000256" key="1">
    <source>
        <dbReference type="SAM" id="Coils"/>
    </source>
</evidence>
<keyword evidence="1" id="KW-0175">Coiled coil</keyword>
<feature type="domain" description="C2H2-type" evidence="3">
    <location>
        <begin position="74"/>
        <end position="104"/>
    </location>
</feature>
<reference evidence="4" key="1">
    <citation type="journal article" date="2020" name="Nature">
        <title>Giant virus diversity and host interactions through global metagenomics.</title>
        <authorList>
            <person name="Schulz F."/>
            <person name="Roux S."/>
            <person name="Paez-Espino D."/>
            <person name="Jungbluth S."/>
            <person name="Walsh D.A."/>
            <person name="Denef V.J."/>
            <person name="McMahon K.D."/>
            <person name="Konstantinidis K.T."/>
            <person name="Eloe-Fadrosh E.A."/>
            <person name="Kyrpides N.C."/>
            <person name="Woyke T."/>
        </authorList>
    </citation>
    <scope>NUCLEOTIDE SEQUENCE</scope>
    <source>
        <strain evidence="4">GVMAG-M-3300021425-30</strain>
    </source>
</reference>